<dbReference type="PANTHER" id="PTHR14233:SF4">
    <property type="entry name" value="SOLUTE CARRIER FAMILY 35 MEMBER F2"/>
    <property type="match status" value="1"/>
</dbReference>
<evidence type="ECO:0000313" key="9">
    <source>
        <dbReference type="EMBL" id="OAG34079.1"/>
    </source>
</evidence>
<keyword evidence="10" id="KW-1185">Reference proteome</keyword>
<dbReference type="AlphaFoldDB" id="A0A177ESW7"/>
<dbReference type="Pfam" id="PF06027">
    <property type="entry name" value="SLC35F"/>
    <property type="match status" value="2"/>
</dbReference>
<evidence type="ECO:0000313" key="10">
    <source>
        <dbReference type="Proteomes" id="UP000077002"/>
    </source>
</evidence>
<feature type="transmembrane region" description="Helical" evidence="8">
    <location>
        <begin position="76"/>
        <end position="101"/>
    </location>
</feature>
<dbReference type="SUPFAM" id="SSF103481">
    <property type="entry name" value="Multidrug resistance efflux transporter EmrE"/>
    <property type="match status" value="1"/>
</dbReference>
<feature type="transmembrane region" description="Helical" evidence="8">
    <location>
        <begin position="191"/>
        <end position="211"/>
    </location>
</feature>
<evidence type="ECO:0000256" key="2">
    <source>
        <dbReference type="ARBA" id="ARBA00007863"/>
    </source>
</evidence>
<dbReference type="InterPro" id="IPR037185">
    <property type="entry name" value="EmrE-like"/>
</dbReference>
<keyword evidence="3" id="KW-0813">Transport</keyword>
<sequence length="445" mass="49650">MSDSKDIKVIRASSVDLGRDYGTGSSSSRSPIEHGHPEIIEASPERGATADGDDETGGLKKQSWRSKFAFFKTKDFWLILFLGQILAICITGTNTLTSLLAAEGTSIPAFQTLFNYVLLNFVYTGYTLYKYGFKKWSRMVLKDGWKCMLLQYIVMLSRSRTNRRTIDIILAFFDVEGNYFTVLAYRYTTILSAQLINFWAIVVVVVISFIFLRVRYHWAQVLGIFVCIGGMGLLLASDHITGSNGGDVSSGNQLKGDLFALLGATFYGLCNVYEEWFVSGRPLYEVIGQLGFWATIINGAQAGIFDRHSFHTATWNSKVGGYLTGYTLILFVFYTLVPILYRFASAAFQNISLLTGNFWGVIIGLRVFHLHVHWLYPIAFTLIMIGHFVYYFGKGVMGEAAKAWLGENQEKGIDGFGSAKRKLRMMQENTAGTRGGEGTESMGVV</sequence>
<evidence type="ECO:0008006" key="11">
    <source>
        <dbReference type="Google" id="ProtNLM"/>
    </source>
</evidence>
<dbReference type="GO" id="GO:0016020">
    <property type="term" value="C:membrane"/>
    <property type="evidence" value="ECO:0007669"/>
    <property type="project" value="UniProtKB-SubCell"/>
</dbReference>
<feature type="transmembrane region" description="Helical" evidence="8">
    <location>
        <begin position="218"/>
        <end position="236"/>
    </location>
</feature>
<feature type="transmembrane region" description="Helical" evidence="8">
    <location>
        <begin position="165"/>
        <end position="185"/>
    </location>
</feature>
<keyword evidence="4 8" id="KW-0812">Transmembrane</keyword>
<feature type="transmembrane region" description="Helical" evidence="8">
    <location>
        <begin position="374"/>
        <end position="392"/>
    </location>
</feature>
<comment type="caution">
    <text evidence="9">The sequence shown here is derived from an EMBL/GenBank/DDBJ whole genome shotgun (WGS) entry which is preliminary data.</text>
</comment>
<feature type="transmembrane region" description="Helical" evidence="8">
    <location>
        <begin position="286"/>
        <end position="305"/>
    </location>
</feature>
<keyword evidence="5 8" id="KW-1133">Transmembrane helix</keyword>
<dbReference type="EMBL" id="LVKK01000182">
    <property type="protein sequence ID" value="OAG34079.1"/>
    <property type="molecule type" value="Genomic_DNA"/>
</dbReference>
<evidence type="ECO:0000256" key="5">
    <source>
        <dbReference type="ARBA" id="ARBA00022989"/>
    </source>
</evidence>
<evidence type="ECO:0000256" key="4">
    <source>
        <dbReference type="ARBA" id="ARBA00022692"/>
    </source>
</evidence>
<dbReference type="GO" id="GO:0022857">
    <property type="term" value="F:transmembrane transporter activity"/>
    <property type="evidence" value="ECO:0007669"/>
    <property type="project" value="InterPro"/>
</dbReference>
<protein>
    <recommendedName>
        <fullName evidence="11">EamA domain-containing protein</fullName>
    </recommendedName>
</protein>
<evidence type="ECO:0000256" key="3">
    <source>
        <dbReference type="ARBA" id="ARBA00022448"/>
    </source>
</evidence>
<dbReference type="InterPro" id="IPR052221">
    <property type="entry name" value="SLC35F_Transporter"/>
</dbReference>
<name>A0A177ESW7_9EURO</name>
<dbReference type="RefSeq" id="XP_022506031.1">
    <property type="nucleotide sequence ID" value="XM_022661656.1"/>
</dbReference>
<evidence type="ECO:0000256" key="8">
    <source>
        <dbReference type="SAM" id="Phobius"/>
    </source>
</evidence>
<accession>A0A177ESW7</accession>
<evidence type="ECO:0000256" key="6">
    <source>
        <dbReference type="ARBA" id="ARBA00023136"/>
    </source>
</evidence>
<comment type="similarity">
    <text evidence="2">Belongs to the SLC35F solute transporter family.</text>
</comment>
<feature type="transmembrane region" description="Helical" evidence="8">
    <location>
        <begin position="325"/>
        <end position="344"/>
    </location>
</feature>
<evidence type="ECO:0000256" key="7">
    <source>
        <dbReference type="SAM" id="MobiDB-lite"/>
    </source>
</evidence>
<dbReference type="PANTHER" id="PTHR14233">
    <property type="entry name" value="DUF914-RELATED"/>
    <property type="match status" value="1"/>
</dbReference>
<proteinExistence type="inferred from homology"/>
<organism evidence="9 10">
    <name type="scientific">Fonsecaea monophora</name>
    <dbReference type="NCBI Taxonomy" id="254056"/>
    <lineage>
        <taxon>Eukaryota</taxon>
        <taxon>Fungi</taxon>
        <taxon>Dikarya</taxon>
        <taxon>Ascomycota</taxon>
        <taxon>Pezizomycotina</taxon>
        <taxon>Eurotiomycetes</taxon>
        <taxon>Chaetothyriomycetidae</taxon>
        <taxon>Chaetothyriales</taxon>
        <taxon>Herpotrichiellaceae</taxon>
        <taxon>Fonsecaea</taxon>
    </lineage>
</organism>
<keyword evidence="6 8" id="KW-0472">Membrane</keyword>
<comment type="subcellular location">
    <subcellularLocation>
        <location evidence="1">Endoplasmic reticulum membrane</location>
        <topology evidence="1">Multi-pass membrane protein</topology>
    </subcellularLocation>
</comment>
<gene>
    <name evidence="9" type="ORF">AYO21_11773</name>
</gene>
<feature type="region of interest" description="Disordered" evidence="7">
    <location>
        <begin position="17"/>
        <end position="59"/>
    </location>
</feature>
<evidence type="ECO:0000256" key="1">
    <source>
        <dbReference type="ARBA" id="ARBA00004477"/>
    </source>
</evidence>
<feature type="transmembrane region" description="Helical" evidence="8">
    <location>
        <begin position="351"/>
        <end position="368"/>
    </location>
</feature>
<dbReference type="Proteomes" id="UP000077002">
    <property type="component" value="Unassembled WGS sequence"/>
</dbReference>
<dbReference type="GeneID" id="34606860"/>
<reference evidence="9 10" key="1">
    <citation type="submission" date="2016-03" db="EMBL/GenBank/DDBJ databases">
        <title>Draft genome sequence of the Fonsecaea monophora CBS 269.37.</title>
        <authorList>
            <person name="Bombassaro A."/>
            <person name="Vinicius W.A."/>
            <person name="De Hoog S."/>
            <person name="Sun J."/>
            <person name="Souza E.M."/>
            <person name="Raittz R.T."/>
            <person name="Costa F."/>
            <person name="Leao A.C."/>
            <person name="Tadra-Sfeir M.Z."/>
            <person name="Baura V."/>
            <person name="Balsanelli E."/>
            <person name="Pedrosa F.O."/>
            <person name="Moreno L.F."/>
            <person name="Steffens M.B."/>
            <person name="Xi L."/>
            <person name="Bocca A.L."/>
            <person name="Felipe M.S."/>
            <person name="Teixeira M."/>
            <person name="Telles Filho F.Q."/>
            <person name="Azevedo C.M."/>
            <person name="Gomes R."/>
            <person name="Vicente V.A."/>
        </authorList>
    </citation>
    <scope>NUCLEOTIDE SEQUENCE [LARGE SCALE GENOMIC DNA]</scope>
    <source>
        <strain evidence="9 10">CBS 269.37</strain>
    </source>
</reference>
<feature type="transmembrane region" description="Helical" evidence="8">
    <location>
        <begin position="113"/>
        <end position="129"/>
    </location>
</feature>
<feature type="transmembrane region" description="Helical" evidence="8">
    <location>
        <begin position="256"/>
        <end position="274"/>
    </location>
</feature>
<dbReference type="OrthoDB" id="429955at2759"/>
<dbReference type="InterPro" id="IPR009262">
    <property type="entry name" value="SLC35_F1/F2/F6"/>
</dbReference>